<protein>
    <submittedName>
        <fullName evidence="1">Uncharacterized protein</fullName>
    </submittedName>
</protein>
<dbReference type="Proteomes" id="UP000192328">
    <property type="component" value="Unassembled WGS sequence"/>
</dbReference>
<keyword evidence="2" id="KW-1185">Reference proteome</keyword>
<accession>A0AC61PJJ5</accession>
<organism evidence="1 2">
    <name type="scientific">Aristaeella lactis</name>
    <dbReference type="NCBI Taxonomy" id="3046383"/>
    <lineage>
        <taxon>Bacteria</taxon>
        <taxon>Bacillati</taxon>
        <taxon>Bacillota</taxon>
        <taxon>Clostridia</taxon>
        <taxon>Eubacteriales</taxon>
        <taxon>Aristaeellaceae</taxon>
        <taxon>Aristaeella</taxon>
    </lineage>
</organism>
<sequence>MPFMDHFLEEVVVKHKNGFNRALYYLSWIVIVLAGIIASMTLGTLSTNFSWFSVIVMLVSAGIAVYTYWMHDRLLTEYEYTFTNGSLDFAEVYNNKKRKSLGSLNVRNVEAFGKVTSSSFQRYLSMPGVKRMNWFLNREAELYYFYFTKEQDKKMIILEPSDEMVDYIRKYLPNGAWRE</sequence>
<reference evidence="1" key="1">
    <citation type="submission" date="2017-04" db="EMBL/GenBank/DDBJ databases">
        <authorList>
            <person name="Varghese N."/>
            <person name="Submissions S."/>
        </authorList>
    </citation>
    <scope>NUCLEOTIDE SEQUENCE</scope>
    <source>
        <strain evidence="1">WTE2008</strain>
    </source>
</reference>
<evidence type="ECO:0000313" key="1">
    <source>
        <dbReference type="EMBL" id="SMC43048.1"/>
    </source>
</evidence>
<dbReference type="EMBL" id="FWXZ01000001">
    <property type="protein sequence ID" value="SMC43048.1"/>
    <property type="molecule type" value="Genomic_DNA"/>
</dbReference>
<proteinExistence type="predicted"/>
<comment type="caution">
    <text evidence="1">The sequence shown here is derived from an EMBL/GenBank/DDBJ whole genome shotgun (WGS) entry which is preliminary data.</text>
</comment>
<evidence type="ECO:0000313" key="2">
    <source>
        <dbReference type="Proteomes" id="UP000192328"/>
    </source>
</evidence>
<gene>
    <name evidence="1" type="ORF">SAMN06297397_0912</name>
</gene>
<name>A0AC61PJJ5_9FIRM</name>